<reference evidence="2" key="1">
    <citation type="journal article" date="2017" name="Nat. Ecol. Evol.">
        <title>Genome expansion and lineage-specific genetic innovations in the forest pathogenic fungi Armillaria.</title>
        <authorList>
            <person name="Sipos G."/>
            <person name="Prasanna A.N."/>
            <person name="Walter M.C."/>
            <person name="O'Connor E."/>
            <person name="Balint B."/>
            <person name="Krizsan K."/>
            <person name="Kiss B."/>
            <person name="Hess J."/>
            <person name="Varga T."/>
            <person name="Slot J."/>
            <person name="Riley R."/>
            <person name="Boka B."/>
            <person name="Rigling D."/>
            <person name="Barry K."/>
            <person name="Lee J."/>
            <person name="Mihaltcheva S."/>
            <person name="LaButti K."/>
            <person name="Lipzen A."/>
            <person name="Waldron R."/>
            <person name="Moloney N.M."/>
            <person name="Sperisen C."/>
            <person name="Kredics L."/>
            <person name="Vagvoelgyi C."/>
            <person name="Patrignani A."/>
            <person name="Fitzpatrick D."/>
            <person name="Nagy I."/>
            <person name="Doyle S."/>
            <person name="Anderson J.B."/>
            <person name="Grigoriev I.V."/>
            <person name="Gueldener U."/>
            <person name="Muensterkoetter M."/>
            <person name="Nagy L.G."/>
        </authorList>
    </citation>
    <scope>NUCLEOTIDE SEQUENCE [LARGE SCALE GENOMIC DNA]</scope>
    <source>
        <strain evidence="2">Ar21-2</strain>
    </source>
</reference>
<evidence type="ECO:0000313" key="2">
    <source>
        <dbReference type="Proteomes" id="UP000217790"/>
    </source>
</evidence>
<protein>
    <submittedName>
        <fullName evidence="1">Uncharacterized protein</fullName>
    </submittedName>
</protein>
<name>A0A2H3EMZ7_ARMGA</name>
<accession>A0A2H3EMZ7</accession>
<evidence type="ECO:0000313" key="1">
    <source>
        <dbReference type="EMBL" id="PBL00377.1"/>
    </source>
</evidence>
<gene>
    <name evidence="1" type="ORF">ARMGADRAFT_375825</name>
</gene>
<organism evidence="1 2">
    <name type="scientific">Armillaria gallica</name>
    <name type="common">Bulbous honey fungus</name>
    <name type="synonym">Armillaria bulbosa</name>
    <dbReference type="NCBI Taxonomy" id="47427"/>
    <lineage>
        <taxon>Eukaryota</taxon>
        <taxon>Fungi</taxon>
        <taxon>Dikarya</taxon>
        <taxon>Basidiomycota</taxon>
        <taxon>Agaricomycotina</taxon>
        <taxon>Agaricomycetes</taxon>
        <taxon>Agaricomycetidae</taxon>
        <taxon>Agaricales</taxon>
        <taxon>Marasmiineae</taxon>
        <taxon>Physalacriaceae</taxon>
        <taxon>Armillaria</taxon>
    </lineage>
</organism>
<dbReference type="EMBL" id="KZ293646">
    <property type="protein sequence ID" value="PBL00377.1"/>
    <property type="molecule type" value="Genomic_DNA"/>
</dbReference>
<sequence>MATIRNCLYGLGCTTPSACGVCQCTQANDILLVLKHGDVLIRKAVGGCLGLGLGLGLGSDAEARLCTPASRSKATRSRNLLHQFDVRCSMSNEDAAVTLAN</sequence>
<dbReference type="Proteomes" id="UP000217790">
    <property type="component" value="Unassembled WGS sequence"/>
</dbReference>
<keyword evidence="2" id="KW-1185">Reference proteome</keyword>
<proteinExistence type="predicted"/>
<dbReference type="AlphaFoldDB" id="A0A2H3EMZ7"/>
<dbReference type="InParanoid" id="A0A2H3EMZ7"/>